<evidence type="ECO:0000256" key="14">
    <source>
        <dbReference type="RuleBase" id="RU367051"/>
    </source>
</evidence>
<dbReference type="GO" id="GO:0006487">
    <property type="term" value="P:protein N-linked glycosylation"/>
    <property type="evidence" value="ECO:0007669"/>
    <property type="project" value="TreeGrafter"/>
</dbReference>
<dbReference type="Pfam" id="PF00534">
    <property type="entry name" value="Glycos_transf_1"/>
    <property type="match status" value="1"/>
</dbReference>
<dbReference type="STRING" id="543379.A0A232F6H5"/>
<evidence type="ECO:0000256" key="1">
    <source>
        <dbReference type="ARBA" id="ARBA00004389"/>
    </source>
</evidence>
<dbReference type="InterPro" id="IPR031814">
    <property type="entry name" value="ALG11_N"/>
</dbReference>
<feature type="domain" description="ALG11 mannosyltransferase N-terminal" evidence="16">
    <location>
        <begin position="54"/>
        <end position="260"/>
    </location>
</feature>
<keyword evidence="11 14" id="KW-0472">Membrane</keyword>
<evidence type="ECO:0000256" key="13">
    <source>
        <dbReference type="ARBA" id="ARBA00045128"/>
    </source>
</evidence>
<comment type="catalytic activity">
    <reaction evidence="12 14">
        <text>an alpha-D-Man-(1-&gt;3)-[alpha-D-Man-(1-&gt;6)]-beta-D-Man-(1-&gt;4)-beta-D-GlcNAc-(1-&gt;4)-alpha-D-GlcNAc-diphospho-di-trans,poly-cis-dolichol + 2 GDP-alpha-D-mannose = an alpha-D-Man-(1-&gt;2)-alpha-D-Man-(1-&gt;2)-alpha-D-Man-(1-&gt;3)-[alpha-D-Man-(1-&gt;6)]-beta-D-Man-(1-&gt;4)-beta-D-GlcNAc-(1-&gt;4)-alpha-D-GlcNAc-diphospho-di-trans,poly-cis-dolichol + 2 GDP + 2 H(+)</text>
        <dbReference type="Rhea" id="RHEA:29523"/>
        <dbReference type="Rhea" id="RHEA-COMP:19515"/>
        <dbReference type="Rhea" id="RHEA-COMP:19516"/>
        <dbReference type="ChEBI" id="CHEBI:15378"/>
        <dbReference type="ChEBI" id="CHEBI:57527"/>
        <dbReference type="ChEBI" id="CHEBI:58189"/>
        <dbReference type="ChEBI" id="CHEBI:132511"/>
        <dbReference type="ChEBI" id="CHEBI:132515"/>
        <dbReference type="EC" id="2.4.1.131"/>
    </reaction>
    <physiologicalReaction direction="left-to-right" evidence="12 14">
        <dbReference type="Rhea" id="RHEA:29524"/>
    </physiologicalReaction>
</comment>
<feature type="transmembrane region" description="Helical" evidence="14">
    <location>
        <begin position="14"/>
        <end position="37"/>
    </location>
</feature>
<organism evidence="17 18">
    <name type="scientific">Trichomalopsis sarcophagae</name>
    <dbReference type="NCBI Taxonomy" id="543379"/>
    <lineage>
        <taxon>Eukaryota</taxon>
        <taxon>Metazoa</taxon>
        <taxon>Ecdysozoa</taxon>
        <taxon>Arthropoda</taxon>
        <taxon>Hexapoda</taxon>
        <taxon>Insecta</taxon>
        <taxon>Pterygota</taxon>
        <taxon>Neoptera</taxon>
        <taxon>Endopterygota</taxon>
        <taxon>Hymenoptera</taxon>
        <taxon>Apocrita</taxon>
        <taxon>Proctotrupomorpha</taxon>
        <taxon>Chalcidoidea</taxon>
        <taxon>Pteromalidae</taxon>
        <taxon>Pteromalinae</taxon>
        <taxon>Trichomalopsis</taxon>
    </lineage>
</organism>
<evidence type="ECO:0000256" key="6">
    <source>
        <dbReference type="ARBA" id="ARBA00022676"/>
    </source>
</evidence>
<proteinExistence type="inferred from homology"/>
<dbReference type="SUPFAM" id="SSF53756">
    <property type="entry name" value="UDP-Glycosyltransferase/glycogen phosphorylase"/>
    <property type="match status" value="1"/>
</dbReference>
<keyword evidence="6 14" id="KW-0328">Glycosyltransferase</keyword>
<dbReference type="AlphaFoldDB" id="A0A232F6H5"/>
<accession>A0A232F6H5</accession>
<dbReference type="Pfam" id="PF15924">
    <property type="entry name" value="ALG11_N"/>
    <property type="match status" value="1"/>
</dbReference>
<comment type="subcellular location">
    <subcellularLocation>
        <location evidence="1">Endoplasmic reticulum membrane</location>
        <topology evidence="1">Single-pass membrane protein</topology>
    </subcellularLocation>
</comment>
<keyword evidence="9 14" id="KW-0256">Endoplasmic reticulum</keyword>
<comment type="pathway">
    <text evidence="2 14">Protein modification; protein glycosylation.</text>
</comment>
<evidence type="ECO:0000256" key="9">
    <source>
        <dbReference type="ARBA" id="ARBA00022824"/>
    </source>
</evidence>
<comment type="function">
    <text evidence="13">GDP-Man:Man(3)GlcNAc(2)-PP-Dol alpha-1,2-mannosyltransferase that operates in the biosynthetic pathway of dolichol-linked oligosaccharides, the glycan precursors employed in protein asparagine (N)-glycosylation. The assembly of dolichol-linked oligosaccharides begins on the cytosolic side of the endoplasmic reticulum membrane and finishes in its lumen. The sequential addition of sugars to dolichol pyrophosphate produces dolichol-linked oligosaccharides containing fourteen sugars, including two GlcNAcs, nine mannoses and three glucoses. Once assembled, the oligosaccharide is transferred from the lipid to nascent proteins by oligosaccharyltransferases. Catalyzes, on the cytoplasmic face of the endoplasmic reticulum, the addition of the fourth and fifth mannose residues to the dolichol-linked oligosaccharide chain, to produce Man(5)GlcNAc(2)-PP-dolichol core oligosaccharide. Man(5)GlcNAc(2)-PP-dolichol is a substrate for ALG3, the following enzyme in the biosynthetic pathway.</text>
</comment>
<feature type="domain" description="Glycosyl transferase family 1" evidence="15">
    <location>
        <begin position="288"/>
        <end position="461"/>
    </location>
</feature>
<evidence type="ECO:0000256" key="11">
    <source>
        <dbReference type="ARBA" id="ARBA00023136"/>
    </source>
</evidence>
<name>A0A232F6H5_9HYME</name>
<dbReference type="Gene3D" id="3.40.50.2000">
    <property type="entry name" value="Glycogen Phosphorylase B"/>
    <property type="match status" value="1"/>
</dbReference>
<keyword evidence="7 14" id="KW-0808">Transferase</keyword>
<evidence type="ECO:0000256" key="2">
    <source>
        <dbReference type="ARBA" id="ARBA00004922"/>
    </source>
</evidence>
<gene>
    <name evidence="17" type="ORF">TSAR_016908</name>
</gene>
<dbReference type="PANTHER" id="PTHR45919">
    <property type="entry name" value="GDP-MAN:MAN(3)GLCNAC(2)-PP-DOL ALPHA-1,2-MANNOSYLTRANSFERASE"/>
    <property type="match status" value="1"/>
</dbReference>
<evidence type="ECO:0000256" key="12">
    <source>
        <dbReference type="ARBA" id="ARBA00045065"/>
    </source>
</evidence>
<evidence type="ECO:0000256" key="7">
    <source>
        <dbReference type="ARBA" id="ARBA00022679"/>
    </source>
</evidence>
<sequence length="488" mass="55898">MSVLQKLFYWLLEVALFVATCWLYLLCLYPLMLIIFVKKLFIKSHDIERKDDEVTVGIFHPYCNAGAGGERVLWAAVKALQSNYKNVHVFIYTGDLDYDREMILANVEKVFDMKLQHNINIVYLRRRKWVEAKMYPFCTLFGQSFGSIWLGLEALTLFKPDIYIDTMGYAFTYPIFKYIGGCKVASYTHYPIISTDMLNHVSQRSASFNNRHIIARNPILTRMKLGYYKGIAFLYGLAGRTADIAMVNSSWTKEHINSIWKCPQRTYLLYPPCDVEKLTQLHLLSDAEKNNEIRIVSVSQFRPEKNHALMIEVMSKIKPLIAEEVWKKVHLVLVGSCRNEDDESYVKGLKSTAKKLDVNDNVEFKVNIPYAALISEMQKGTIGIHAMWNEHFGISVVDGLAAGLIMVANASGGPKADIIDTKDKTRNGFLAKDADDYTKIIISIINMTAEERDAIRNAARKSVNRFSTKCFENELVKIVEPFFKLKQR</sequence>
<keyword evidence="18" id="KW-1185">Reference proteome</keyword>
<keyword evidence="8 14" id="KW-0812">Transmembrane</keyword>
<dbReference type="GO" id="GO:0005789">
    <property type="term" value="C:endoplasmic reticulum membrane"/>
    <property type="evidence" value="ECO:0007669"/>
    <property type="project" value="UniProtKB-SubCell"/>
</dbReference>
<evidence type="ECO:0000256" key="10">
    <source>
        <dbReference type="ARBA" id="ARBA00022989"/>
    </source>
</evidence>
<evidence type="ECO:0000256" key="3">
    <source>
        <dbReference type="ARBA" id="ARBA00009481"/>
    </source>
</evidence>
<feature type="transmembrane region" description="Helical" evidence="14">
    <location>
        <begin position="134"/>
        <end position="152"/>
    </location>
</feature>
<dbReference type="UniPathway" id="UPA00378"/>
<evidence type="ECO:0000313" key="18">
    <source>
        <dbReference type="Proteomes" id="UP000215335"/>
    </source>
</evidence>
<evidence type="ECO:0000259" key="16">
    <source>
        <dbReference type="Pfam" id="PF15924"/>
    </source>
</evidence>
<evidence type="ECO:0000256" key="4">
    <source>
        <dbReference type="ARBA" id="ARBA00012645"/>
    </source>
</evidence>
<dbReference type="EC" id="2.4.1.131" evidence="4 14"/>
<comment type="caution">
    <text evidence="17">The sequence shown here is derived from an EMBL/GenBank/DDBJ whole genome shotgun (WGS) entry which is preliminary data.</text>
</comment>
<dbReference type="EMBL" id="NNAY01000840">
    <property type="protein sequence ID" value="OXU26245.1"/>
    <property type="molecule type" value="Genomic_DNA"/>
</dbReference>
<dbReference type="PANTHER" id="PTHR45919:SF1">
    <property type="entry name" value="GDP-MAN:MAN(3)GLCNAC(2)-PP-DOL ALPHA-1,2-MANNOSYLTRANSFERASE"/>
    <property type="match status" value="1"/>
</dbReference>
<dbReference type="Proteomes" id="UP000215335">
    <property type="component" value="Unassembled WGS sequence"/>
</dbReference>
<evidence type="ECO:0000313" key="17">
    <source>
        <dbReference type="EMBL" id="OXU26245.1"/>
    </source>
</evidence>
<evidence type="ECO:0000256" key="8">
    <source>
        <dbReference type="ARBA" id="ARBA00022692"/>
    </source>
</evidence>
<dbReference type="OrthoDB" id="2276068at2759"/>
<protein>
    <recommendedName>
        <fullName evidence="5 14">GDP-Man:Man(3)GlcNAc(2)-PP-Dol alpha-1,2-mannosyltransferase</fullName>
        <ecNumber evidence="4 14">2.4.1.131</ecNumber>
    </recommendedName>
</protein>
<evidence type="ECO:0000259" key="15">
    <source>
        <dbReference type="Pfam" id="PF00534"/>
    </source>
</evidence>
<evidence type="ECO:0000256" key="5">
    <source>
        <dbReference type="ARBA" id="ARBA00022018"/>
    </source>
</evidence>
<dbReference type="InterPro" id="IPR001296">
    <property type="entry name" value="Glyco_trans_1"/>
</dbReference>
<reference evidence="17 18" key="1">
    <citation type="journal article" date="2017" name="Curr. Biol.">
        <title>The Evolution of Venom by Co-option of Single-Copy Genes.</title>
        <authorList>
            <person name="Martinson E.O."/>
            <person name="Mrinalini"/>
            <person name="Kelkar Y.D."/>
            <person name="Chang C.H."/>
            <person name="Werren J.H."/>
        </authorList>
    </citation>
    <scope>NUCLEOTIDE SEQUENCE [LARGE SCALE GENOMIC DNA]</scope>
    <source>
        <strain evidence="17 18">Alberta</strain>
        <tissue evidence="17">Whole body</tissue>
    </source>
</reference>
<dbReference type="CDD" id="cd03806">
    <property type="entry name" value="GT4_ALG11-like"/>
    <property type="match status" value="1"/>
</dbReference>
<comment type="similarity">
    <text evidence="3 14">Belongs to the glycosyltransferase group 1 family. Glycosyltransferase 4 subfamily.</text>
</comment>
<dbReference type="InterPro" id="IPR038013">
    <property type="entry name" value="ALG11"/>
</dbReference>
<dbReference type="GO" id="GO:0004377">
    <property type="term" value="F:GDP-Man:Man(3)GlcNAc(2)-PP-Dol alpha-1,2-mannosyltransferase activity"/>
    <property type="evidence" value="ECO:0007669"/>
    <property type="project" value="UniProtKB-UniRule"/>
</dbReference>
<keyword evidence="10 14" id="KW-1133">Transmembrane helix</keyword>